<keyword evidence="11" id="KW-0269">Exonuclease</keyword>
<evidence type="ECO:0000256" key="5">
    <source>
        <dbReference type="PIRSR" id="PIRSR604808-1"/>
    </source>
</evidence>
<evidence type="ECO:0000313" key="12">
    <source>
        <dbReference type="Proteomes" id="UP000242180"/>
    </source>
</evidence>
<name>A0A1X2HVB7_SYNRA</name>
<dbReference type="EC" id="3.1.-.-" evidence="8"/>
<comment type="cofactor">
    <cofactor evidence="6 8">
        <name>Mg(2+)</name>
        <dbReference type="ChEBI" id="CHEBI:18420"/>
    </cofactor>
    <cofactor evidence="6 8">
        <name>Mn(2+)</name>
        <dbReference type="ChEBI" id="CHEBI:29035"/>
    </cofactor>
    <text evidence="6 8">Probably binds two magnesium or manganese ions per subunit.</text>
</comment>
<feature type="site" description="Interaction with DNA substrate" evidence="7">
    <location>
        <position position="356"/>
    </location>
</feature>
<reference evidence="11 12" key="1">
    <citation type="submission" date="2016-07" db="EMBL/GenBank/DDBJ databases">
        <title>Pervasive Adenine N6-methylation of Active Genes in Fungi.</title>
        <authorList>
            <consortium name="DOE Joint Genome Institute"/>
            <person name="Mondo S.J."/>
            <person name="Dannebaum R.O."/>
            <person name="Kuo R.C."/>
            <person name="Labutti K."/>
            <person name="Haridas S."/>
            <person name="Kuo A."/>
            <person name="Salamov A."/>
            <person name="Ahrendt S.R."/>
            <person name="Lipzen A."/>
            <person name="Sullivan W."/>
            <person name="Andreopoulos W.B."/>
            <person name="Clum A."/>
            <person name="Lindquist E."/>
            <person name="Daum C."/>
            <person name="Ramamoorthy G.K."/>
            <person name="Gryganskyi A."/>
            <person name="Culley D."/>
            <person name="Magnuson J.K."/>
            <person name="James T.Y."/>
            <person name="O'Malley M.A."/>
            <person name="Stajich J.E."/>
            <person name="Spatafora J.W."/>
            <person name="Visel A."/>
            <person name="Grigoriev I.V."/>
        </authorList>
    </citation>
    <scope>NUCLEOTIDE SEQUENCE [LARGE SCALE GENOMIC DNA]</scope>
    <source>
        <strain evidence="11 12">NRRL 2496</strain>
    </source>
</reference>
<sequence>MMQEKRESQERCETSKMLCLLIRNRFCHRPLTFGLQLPRQPPPQTRFFAMPPKRKSEAKATGSPPQEKPSAPKRKKKEWVPFDPTVPTNTKMPEDLKYPKIPEGAIKLASFNVSGLNASIKKGFKQYIEAEDADIVCLQETKVNVPLPDAVDDKVYKYRYWAHHDKKGYAGVAVFSKFKPSSVTYGLPNYDGGSRGRVITLIFPSFVFISCYVPNAGNELVRLPERRVFNDHMEKYIRNFQKEKKPVVWAGDLNVAHTRDDIARPDTNTRSAGFTEEEREDFSKVLAPSGDLPGLVDSWRRNHPDTRGHYTYYSYRFKCREKLIGWRLDYFVVTPDLLDKIVESEIRQEAYGASDHVPLVLVLKDMHLALPASKEEGEEKTIDVGITEE</sequence>
<dbReference type="AlphaFoldDB" id="A0A1X2HVB7"/>
<dbReference type="EMBL" id="MCGN01000001">
    <property type="protein sequence ID" value="ORZ03038.1"/>
    <property type="molecule type" value="Genomic_DNA"/>
</dbReference>
<dbReference type="GO" id="GO:0008311">
    <property type="term" value="F:double-stranded DNA 3'-5' DNA exonuclease activity"/>
    <property type="evidence" value="ECO:0007669"/>
    <property type="project" value="TreeGrafter"/>
</dbReference>
<feature type="binding site" evidence="6">
    <location>
        <position position="252"/>
    </location>
    <ligand>
        <name>Mg(2+)</name>
        <dbReference type="ChEBI" id="CHEBI:18420"/>
        <label>1</label>
    </ligand>
</feature>
<evidence type="ECO:0000256" key="1">
    <source>
        <dbReference type="ARBA" id="ARBA00007092"/>
    </source>
</evidence>
<feature type="non-terminal residue" evidence="11">
    <location>
        <position position="1"/>
    </location>
</feature>
<feature type="binding site" evidence="6">
    <location>
        <position position="355"/>
    </location>
    <ligand>
        <name>Mg(2+)</name>
        <dbReference type="ChEBI" id="CHEBI:18420"/>
        <label>1</label>
    </ligand>
</feature>
<keyword evidence="3" id="KW-0378">Hydrolase</keyword>
<protein>
    <recommendedName>
        <fullName evidence="8">DNA-(apurinic or apyrimidinic site) endonuclease</fullName>
        <ecNumber evidence="8">3.1.-.-</ecNumber>
    </recommendedName>
</protein>
<dbReference type="PANTHER" id="PTHR22748:SF6">
    <property type="entry name" value="DNA-(APURINIC OR APYRIMIDINIC SITE) ENDONUCLEASE"/>
    <property type="match status" value="1"/>
</dbReference>
<dbReference type="GO" id="GO:0003906">
    <property type="term" value="F:DNA-(apurinic or apyrimidinic site) endonuclease activity"/>
    <property type="evidence" value="ECO:0007669"/>
    <property type="project" value="TreeGrafter"/>
</dbReference>
<evidence type="ECO:0000256" key="4">
    <source>
        <dbReference type="ARBA" id="ARBA00022842"/>
    </source>
</evidence>
<proteinExistence type="inferred from homology"/>
<keyword evidence="11" id="KW-0255">Endonuclease</keyword>
<dbReference type="InterPro" id="IPR004808">
    <property type="entry name" value="AP_endonuc_1"/>
</dbReference>
<evidence type="ECO:0000256" key="8">
    <source>
        <dbReference type="RuleBase" id="RU362131"/>
    </source>
</evidence>
<comment type="similarity">
    <text evidence="1 8">Belongs to the DNA repair enzymes AP/ExoA family.</text>
</comment>
<evidence type="ECO:0000256" key="7">
    <source>
        <dbReference type="PIRSR" id="PIRSR604808-3"/>
    </source>
</evidence>
<dbReference type="NCBIfam" id="TIGR00633">
    <property type="entry name" value="xth"/>
    <property type="match status" value="1"/>
</dbReference>
<keyword evidence="11" id="KW-0540">Nuclease</keyword>
<dbReference type="Pfam" id="PF03372">
    <property type="entry name" value="Exo_endo_phos"/>
    <property type="match status" value="1"/>
</dbReference>
<feature type="binding site" evidence="6">
    <location>
        <position position="356"/>
    </location>
    <ligand>
        <name>Mg(2+)</name>
        <dbReference type="ChEBI" id="CHEBI:18420"/>
        <label>1</label>
    </ligand>
</feature>
<evidence type="ECO:0000256" key="6">
    <source>
        <dbReference type="PIRSR" id="PIRSR604808-2"/>
    </source>
</evidence>
<evidence type="ECO:0000256" key="2">
    <source>
        <dbReference type="ARBA" id="ARBA00022723"/>
    </source>
</evidence>
<keyword evidence="6" id="KW-0464">Manganese</keyword>
<feature type="site" description="Transition state stabilizer" evidence="7">
    <location>
        <position position="254"/>
    </location>
</feature>
<feature type="binding site" evidence="6">
    <location>
        <position position="140"/>
    </location>
    <ligand>
        <name>Mg(2+)</name>
        <dbReference type="ChEBI" id="CHEBI:18420"/>
        <label>1</label>
    </ligand>
</feature>
<gene>
    <name evidence="11" type="ORF">BCR43DRAFT_482630</name>
</gene>
<feature type="active site" description="Proton donor/acceptor" evidence="5">
    <location>
        <position position="252"/>
    </location>
</feature>
<evidence type="ECO:0000256" key="3">
    <source>
        <dbReference type="ARBA" id="ARBA00022801"/>
    </source>
</evidence>
<dbReference type="NCBIfam" id="TIGR00195">
    <property type="entry name" value="exoDNase_III"/>
    <property type="match status" value="1"/>
</dbReference>
<feature type="active site" evidence="5">
    <location>
        <position position="212"/>
    </location>
</feature>
<dbReference type="PROSITE" id="PS00726">
    <property type="entry name" value="AP_NUCLEASE_F1_1"/>
    <property type="match status" value="1"/>
</dbReference>
<dbReference type="OMA" id="WWSYRGR"/>
<keyword evidence="4 6" id="KW-0460">Magnesium</keyword>
<dbReference type="GO" id="GO:0008081">
    <property type="term" value="F:phosphoric diester hydrolase activity"/>
    <property type="evidence" value="ECO:0007669"/>
    <property type="project" value="TreeGrafter"/>
</dbReference>
<feature type="binding site" evidence="6">
    <location>
        <position position="112"/>
    </location>
    <ligand>
        <name>Mg(2+)</name>
        <dbReference type="ChEBI" id="CHEBI:18420"/>
        <label>1</label>
    </ligand>
</feature>
<keyword evidence="8" id="KW-0227">DNA damage</keyword>
<feature type="domain" description="Endonuclease/exonuclease/phosphatase" evidence="10">
    <location>
        <begin position="109"/>
        <end position="356"/>
    </location>
</feature>
<dbReference type="GO" id="GO:0046872">
    <property type="term" value="F:metal ion binding"/>
    <property type="evidence" value="ECO:0007669"/>
    <property type="project" value="UniProtKB-KW"/>
</dbReference>
<dbReference type="OrthoDB" id="498125at2759"/>
<dbReference type="InterPro" id="IPR005135">
    <property type="entry name" value="Endo/exonuclease/phosphatase"/>
</dbReference>
<evidence type="ECO:0000256" key="9">
    <source>
        <dbReference type="SAM" id="MobiDB-lite"/>
    </source>
</evidence>
<dbReference type="CDD" id="cd09087">
    <property type="entry name" value="Ape1-like_AP-endo"/>
    <property type="match status" value="1"/>
</dbReference>
<feature type="region of interest" description="Disordered" evidence="9">
    <location>
        <begin position="34"/>
        <end position="86"/>
    </location>
</feature>
<organism evidence="11 12">
    <name type="scientific">Syncephalastrum racemosum</name>
    <name type="common">Filamentous fungus</name>
    <dbReference type="NCBI Taxonomy" id="13706"/>
    <lineage>
        <taxon>Eukaryota</taxon>
        <taxon>Fungi</taxon>
        <taxon>Fungi incertae sedis</taxon>
        <taxon>Mucoromycota</taxon>
        <taxon>Mucoromycotina</taxon>
        <taxon>Mucoromycetes</taxon>
        <taxon>Mucorales</taxon>
        <taxon>Syncephalastraceae</taxon>
        <taxon>Syncephalastrum</taxon>
    </lineage>
</organism>
<dbReference type="GO" id="GO:0006284">
    <property type="term" value="P:base-excision repair"/>
    <property type="evidence" value="ECO:0007669"/>
    <property type="project" value="TreeGrafter"/>
</dbReference>
<dbReference type="InterPro" id="IPR020847">
    <property type="entry name" value="AP_endonuclease_F1_BS"/>
</dbReference>
<feature type="binding site" evidence="6">
    <location>
        <position position="254"/>
    </location>
    <ligand>
        <name>Mg(2+)</name>
        <dbReference type="ChEBI" id="CHEBI:18420"/>
        <label>1</label>
    </ligand>
</feature>
<keyword evidence="12" id="KW-1185">Reference proteome</keyword>
<dbReference type="GO" id="GO:0005634">
    <property type="term" value="C:nucleus"/>
    <property type="evidence" value="ECO:0007669"/>
    <property type="project" value="TreeGrafter"/>
</dbReference>
<dbReference type="PANTHER" id="PTHR22748">
    <property type="entry name" value="AP ENDONUCLEASE"/>
    <property type="match status" value="1"/>
</dbReference>
<feature type="active site" description="Proton acceptor" evidence="5">
    <location>
        <position position="356"/>
    </location>
</feature>
<dbReference type="Gene3D" id="3.60.10.10">
    <property type="entry name" value="Endonuclease/exonuclease/phosphatase"/>
    <property type="match status" value="1"/>
</dbReference>
<feature type="site" description="Important for catalytic activity" evidence="7">
    <location>
        <position position="329"/>
    </location>
</feature>
<comment type="caution">
    <text evidence="11">The sequence shown here is derived from an EMBL/GenBank/DDBJ whole genome shotgun (WGS) entry which is preliminary data.</text>
</comment>
<keyword evidence="8" id="KW-0234">DNA repair</keyword>
<keyword evidence="2 6" id="KW-0479">Metal-binding</keyword>
<accession>A0A1X2HVB7</accession>
<dbReference type="STRING" id="13706.A0A1X2HVB7"/>
<evidence type="ECO:0000313" key="11">
    <source>
        <dbReference type="EMBL" id="ORZ03038.1"/>
    </source>
</evidence>
<dbReference type="GO" id="GO:0003677">
    <property type="term" value="F:DNA binding"/>
    <property type="evidence" value="ECO:0007669"/>
    <property type="project" value="InterPro"/>
</dbReference>
<dbReference type="InterPro" id="IPR036691">
    <property type="entry name" value="Endo/exonu/phosph_ase_sf"/>
</dbReference>
<dbReference type="PROSITE" id="PS51435">
    <property type="entry name" value="AP_NUCLEASE_F1_4"/>
    <property type="match status" value="1"/>
</dbReference>
<dbReference type="Proteomes" id="UP000242180">
    <property type="component" value="Unassembled WGS sequence"/>
</dbReference>
<evidence type="ECO:0000259" key="10">
    <source>
        <dbReference type="Pfam" id="PF03372"/>
    </source>
</evidence>
<dbReference type="InParanoid" id="A0A1X2HVB7"/>
<dbReference type="SUPFAM" id="SSF56219">
    <property type="entry name" value="DNase I-like"/>
    <property type="match status" value="1"/>
</dbReference>